<dbReference type="SMR" id="G3JQ20"/>
<proteinExistence type="predicted"/>
<dbReference type="Gene3D" id="3.40.50.1820">
    <property type="entry name" value="alpha/beta hydrolase"/>
    <property type="match status" value="1"/>
</dbReference>
<keyword evidence="5" id="KW-1185">Reference proteome</keyword>
<dbReference type="Pfam" id="PF07859">
    <property type="entry name" value="Abhydrolase_3"/>
    <property type="match status" value="1"/>
</dbReference>
<dbReference type="SUPFAM" id="SSF53474">
    <property type="entry name" value="alpha/beta-Hydrolases"/>
    <property type="match status" value="1"/>
</dbReference>
<reference evidence="4 5" key="1">
    <citation type="journal article" date="2011" name="Genome Biol.">
        <title>Genome sequence of the insect pathogenic fungus Cordyceps militaris, a valued traditional Chinese medicine.</title>
        <authorList>
            <person name="Zheng P."/>
            <person name="Xia Y."/>
            <person name="Xiao G."/>
            <person name="Xiong C."/>
            <person name="Hu X."/>
            <person name="Zhang S."/>
            <person name="Zheng H."/>
            <person name="Huang Y."/>
            <person name="Zhou Y."/>
            <person name="Wang S."/>
            <person name="Zhao G.P."/>
            <person name="Liu X."/>
            <person name="St Leger R.J."/>
            <person name="Wang C."/>
        </authorList>
    </citation>
    <scope>NUCLEOTIDE SEQUENCE [LARGE SCALE GENOMIC DNA]</scope>
    <source>
        <strain evidence="4 5">CM01</strain>
    </source>
</reference>
<dbReference type="OrthoDB" id="408631at2759"/>
<dbReference type="PANTHER" id="PTHR48081:SF2">
    <property type="entry name" value="ALPHA_BETA-HYDROLASE"/>
    <property type="match status" value="1"/>
</dbReference>
<keyword evidence="1 4" id="KW-0378">Hydrolase</keyword>
<name>G3JQ20_CORMM</name>
<dbReference type="OMA" id="YLEFLMA"/>
<evidence type="ECO:0000313" key="5">
    <source>
        <dbReference type="Proteomes" id="UP000001610"/>
    </source>
</evidence>
<dbReference type="InterPro" id="IPR013094">
    <property type="entry name" value="AB_hydrolase_3"/>
</dbReference>
<dbReference type="GeneID" id="18169534"/>
<dbReference type="InParanoid" id="G3JQ20"/>
<dbReference type="Proteomes" id="UP000001610">
    <property type="component" value="Unassembled WGS sequence"/>
</dbReference>
<sequence length="469" mass="51803">MLRTRTAEDDFNNQRAKIVSPTDQCLTKALGLIGFPRTVSVVHTAGSSFHEGRRGNVAATEVRPPSATAFRPANNPGSIGQFPHSLLDHAVTLGIITPQVIRQAGPIRGTIALLKLLFIFFPKATFQLIWTRYLTARKNRPLYIQQANVAEDFALRLLRWSAASLHPRVLRAVTSQSSAAHIVKWRAYRNGYARYNEHVQEKVLEEGIWVRHDKNKRHDIILLYIHGGGYAVLSAKFYVEFQLAVQSSLLDAGYENPAVFSLDYTLAPDKHFPGQLNEAVLAYKEVLAAADADTKICVGGDSAGGMLTLTLLQELASRKLRDEPLSRHPDLAVLISPWVTLKTHLHRASDLDYIQPDTLARFADLYTGGGGVGAYAAPASPGSCQDEGIWEAARPARGYVITYGEEEGLAEDIKYLIQHQKSRGTEVRVLVDAGGVHVWPVISLQFCTTNERRVQGIQSIVREIRSALA</sequence>
<dbReference type="KEGG" id="cmt:CCM_07523"/>
<accession>G3JQ20</accession>
<evidence type="ECO:0000313" key="4">
    <source>
        <dbReference type="EMBL" id="EGX89271.1"/>
    </source>
</evidence>
<organism evidence="4 5">
    <name type="scientific">Cordyceps militaris (strain CM01)</name>
    <name type="common">Caterpillar fungus</name>
    <dbReference type="NCBI Taxonomy" id="983644"/>
    <lineage>
        <taxon>Eukaryota</taxon>
        <taxon>Fungi</taxon>
        <taxon>Dikarya</taxon>
        <taxon>Ascomycota</taxon>
        <taxon>Pezizomycotina</taxon>
        <taxon>Sordariomycetes</taxon>
        <taxon>Hypocreomycetidae</taxon>
        <taxon>Hypocreales</taxon>
        <taxon>Cordycipitaceae</taxon>
        <taxon>Cordyceps</taxon>
    </lineage>
</organism>
<dbReference type="VEuPathDB" id="FungiDB:CCM_07523"/>
<dbReference type="InterPro" id="IPR050300">
    <property type="entry name" value="GDXG_lipolytic_enzyme"/>
</dbReference>
<dbReference type="eggNOG" id="ENOG502RDZA">
    <property type="taxonomic scope" value="Eukaryota"/>
</dbReference>
<feature type="domain" description="Alpha/beta hydrolase fold-3" evidence="3">
    <location>
        <begin position="222"/>
        <end position="439"/>
    </location>
</feature>
<dbReference type="FunCoup" id="G3JQ20">
    <property type="interactions" value="15"/>
</dbReference>
<gene>
    <name evidence="4" type="ORF">CCM_07523</name>
</gene>
<dbReference type="AlphaFoldDB" id="G3JQ20"/>
<dbReference type="HOGENOM" id="CLU_047269_1_0_1"/>
<feature type="region of interest" description="Disordered" evidence="2">
    <location>
        <begin position="53"/>
        <end position="74"/>
    </location>
</feature>
<dbReference type="RefSeq" id="XP_006672727.1">
    <property type="nucleotide sequence ID" value="XM_006672664.1"/>
</dbReference>
<dbReference type="InterPro" id="IPR029058">
    <property type="entry name" value="AB_hydrolase_fold"/>
</dbReference>
<protein>
    <submittedName>
        <fullName evidence="4">Alpha/beta hydrolase fold-3</fullName>
    </submittedName>
</protein>
<dbReference type="EMBL" id="JH126404">
    <property type="protein sequence ID" value="EGX89271.1"/>
    <property type="molecule type" value="Genomic_DNA"/>
</dbReference>
<dbReference type="PANTHER" id="PTHR48081">
    <property type="entry name" value="AB HYDROLASE SUPERFAMILY PROTEIN C4A8.06C"/>
    <property type="match status" value="1"/>
</dbReference>
<evidence type="ECO:0000259" key="3">
    <source>
        <dbReference type="Pfam" id="PF07859"/>
    </source>
</evidence>
<evidence type="ECO:0000256" key="2">
    <source>
        <dbReference type="SAM" id="MobiDB-lite"/>
    </source>
</evidence>
<evidence type="ECO:0000256" key="1">
    <source>
        <dbReference type="ARBA" id="ARBA00022801"/>
    </source>
</evidence>
<dbReference type="GO" id="GO:0016787">
    <property type="term" value="F:hydrolase activity"/>
    <property type="evidence" value="ECO:0007669"/>
    <property type="project" value="UniProtKB-KW"/>
</dbReference>